<gene>
    <name evidence="2" type="ORF">HOLleu_39823</name>
</gene>
<evidence type="ECO:0000313" key="2">
    <source>
        <dbReference type="EMBL" id="KAJ8020271.1"/>
    </source>
</evidence>
<dbReference type="OrthoDB" id="414730at2759"/>
<proteinExistence type="predicted"/>
<reference evidence="2" key="1">
    <citation type="submission" date="2021-10" db="EMBL/GenBank/DDBJ databases">
        <title>Tropical sea cucumber genome reveals ecological adaptation and Cuvierian tubules defense mechanism.</title>
        <authorList>
            <person name="Chen T."/>
        </authorList>
    </citation>
    <scope>NUCLEOTIDE SEQUENCE</scope>
    <source>
        <strain evidence="2">Nanhai2018</strain>
        <tissue evidence="2">Muscle</tissue>
    </source>
</reference>
<accession>A0A9Q1BA47</accession>
<feature type="signal peptide" evidence="1">
    <location>
        <begin position="1"/>
        <end position="16"/>
    </location>
</feature>
<dbReference type="EMBL" id="JAIZAY010000022">
    <property type="protein sequence ID" value="KAJ8020271.1"/>
    <property type="molecule type" value="Genomic_DNA"/>
</dbReference>
<feature type="chain" id="PRO_5040339656" description="RNA-directed DNA polymerase" evidence="1">
    <location>
        <begin position="17"/>
        <end position="257"/>
    </location>
</feature>
<evidence type="ECO:0008006" key="4">
    <source>
        <dbReference type="Google" id="ProtNLM"/>
    </source>
</evidence>
<organism evidence="2 3">
    <name type="scientific">Holothuria leucospilota</name>
    <name type="common">Black long sea cucumber</name>
    <name type="synonym">Mertensiothuria leucospilota</name>
    <dbReference type="NCBI Taxonomy" id="206669"/>
    <lineage>
        <taxon>Eukaryota</taxon>
        <taxon>Metazoa</taxon>
        <taxon>Echinodermata</taxon>
        <taxon>Eleutherozoa</taxon>
        <taxon>Echinozoa</taxon>
        <taxon>Holothuroidea</taxon>
        <taxon>Aspidochirotacea</taxon>
        <taxon>Aspidochirotida</taxon>
        <taxon>Holothuriidae</taxon>
        <taxon>Holothuria</taxon>
    </lineage>
</organism>
<evidence type="ECO:0000313" key="3">
    <source>
        <dbReference type="Proteomes" id="UP001152320"/>
    </source>
</evidence>
<evidence type="ECO:0000256" key="1">
    <source>
        <dbReference type="SAM" id="SignalP"/>
    </source>
</evidence>
<protein>
    <recommendedName>
        <fullName evidence="4">RNA-directed DNA polymerase</fullName>
    </recommendedName>
</protein>
<dbReference type="AlphaFoldDB" id="A0A9Q1BA47"/>
<dbReference type="Proteomes" id="UP001152320">
    <property type="component" value="Chromosome 22"/>
</dbReference>
<comment type="caution">
    <text evidence="2">The sequence shown here is derived from an EMBL/GenBank/DDBJ whole genome shotgun (WGS) entry which is preliminary data.</text>
</comment>
<keyword evidence="3" id="KW-1185">Reference proteome</keyword>
<dbReference type="PANTHER" id="PTHR33332">
    <property type="entry name" value="REVERSE TRANSCRIPTASE DOMAIN-CONTAINING PROTEIN"/>
    <property type="match status" value="1"/>
</dbReference>
<sequence>MTLILIWLTVSNWFTANKLHLNSKKTTAVLFRPYQKKTCENPNGIMLLNNFIPFAESALFLGIEIDCNLSWSHHIDSTCRKLARGTGIILKLSQFLPKNILLTIYNSLVLPFISYCSIVWGNASAVHINKLFVIQKRIFRAIDHKSKLDHSRPIFFRYNSLTIFDIVKFQISVFMYKFSKNLLPNSFVNYFSTYSHSYSTRHNSNYVLPFYKLFLSQRNIGFLGPITWNCIPVHIKNSSTVSSFKRHFKTYLLSGYD</sequence>
<keyword evidence="1" id="KW-0732">Signal</keyword>
<name>A0A9Q1BA47_HOLLE</name>